<evidence type="ECO:0000256" key="7">
    <source>
        <dbReference type="SAM" id="MobiDB-lite"/>
    </source>
</evidence>
<keyword evidence="5" id="KW-0804">Transcription</keyword>
<dbReference type="GO" id="GO:0006276">
    <property type="term" value="P:plasmid maintenance"/>
    <property type="evidence" value="ECO:0007669"/>
    <property type="project" value="UniProtKB-KW"/>
</dbReference>
<protein>
    <recommendedName>
        <fullName evidence="6">Protein CopB</fullName>
    </recommendedName>
</protein>
<accession>A0A315FY26</accession>
<evidence type="ECO:0000313" key="8">
    <source>
        <dbReference type="EMBL" id="PUF77741.1"/>
    </source>
</evidence>
<reference evidence="8 9" key="1">
    <citation type="submission" date="2018-04" db="EMBL/GenBank/DDBJ databases">
        <title>Whole genome sequencing of Salmonella enterica.</title>
        <authorList>
            <person name="Bell R."/>
        </authorList>
    </citation>
    <scope>NUCLEOTIDE SEQUENCE [LARGE SCALE GENOMIC DNA]</scope>
    <source>
        <strain evidence="8 9">CFSAN058603</strain>
    </source>
</reference>
<feature type="compositionally biased region" description="Polar residues" evidence="7">
    <location>
        <begin position="1"/>
        <end position="15"/>
    </location>
</feature>
<evidence type="ECO:0000256" key="2">
    <source>
        <dbReference type="ARBA" id="ARBA00022689"/>
    </source>
</evidence>
<dbReference type="RefSeq" id="WP_057395075.1">
    <property type="nucleotide sequence ID" value="NZ_QAQA01000018.1"/>
</dbReference>
<evidence type="ECO:0000256" key="5">
    <source>
        <dbReference type="ARBA" id="ARBA00023163"/>
    </source>
</evidence>
<keyword evidence="3" id="KW-0805">Transcription regulation</keyword>
<evidence type="ECO:0000256" key="4">
    <source>
        <dbReference type="ARBA" id="ARBA00023125"/>
    </source>
</evidence>
<evidence type="ECO:0000256" key="1">
    <source>
        <dbReference type="ARBA" id="ARBA00022491"/>
    </source>
</evidence>
<dbReference type="NCBIfam" id="NF010256">
    <property type="entry name" value="PRK13702.1"/>
    <property type="match status" value="1"/>
</dbReference>
<comment type="caution">
    <text evidence="8">The sequence shown here is derived from an EMBL/GenBank/DDBJ whole genome shotgun (WGS) entry which is preliminary data.</text>
</comment>
<keyword evidence="2" id="KW-0615">Plasmid copy control</keyword>
<dbReference type="Proteomes" id="UP000250700">
    <property type="component" value="Unassembled WGS sequence"/>
</dbReference>
<evidence type="ECO:0000256" key="3">
    <source>
        <dbReference type="ARBA" id="ARBA00023015"/>
    </source>
</evidence>
<feature type="region of interest" description="Disordered" evidence="7">
    <location>
        <begin position="1"/>
        <end position="38"/>
    </location>
</feature>
<evidence type="ECO:0000256" key="6">
    <source>
        <dbReference type="ARBA" id="ARBA00031853"/>
    </source>
</evidence>
<keyword evidence="1" id="KW-0678">Repressor</keyword>
<dbReference type="EMBL" id="QARU01000017">
    <property type="protein sequence ID" value="PUF77741.1"/>
    <property type="molecule type" value="Genomic_DNA"/>
</dbReference>
<dbReference type="InterPro" id="IPR019661">
    <property type="entry name" value="RepA2"/>
</dbReference>
<keyword evidence="4" id="KW-0238">DNA-binding</keyword>
<gene>
    <name evidence="8" type="ORF">DAX91_22290</name>
</gene>
<evidence type="ECO:0000313" key="9">
    <source>
        <dbReference type="Proteomes" id="UP000250700"/>
    </source>
</evidence>
<dbReference type="Pfam" id="PF10723">
    <property type="entry name" value="RepB-RCR_reg"/>
    <property type="match status" value="1"/>
</dbReference>
<organism evidence="8 9">
    <name type="scientific">Salmonella enterica I</name>
    <dbReference type="NCBI Taxonomy" id="59201"/>
    <lineage>
        <taxon>Bacteria</taxon>
        <taxon>Pseudomonadati</taxon>
        <taxon>Pseudomonadota</taxon>
        <taxon>Gammaproteobacteria</taxon>
        <taxon>Enterobacterales</taxon>
        <taxon>Enterobacteriaceae</taxon>
        <taxon>Salmonella</taxon>
    </lineage>
</organism>
<proteinExistence type="predicted"/>
<sequence length="85" mass="9612">MSRTENVVTSSTSTKRAYRKGSPLSEAERQRSASARKRSVCKEIKVFIRPELKGYLTSICAAEGVTQAELIERLIEKEACHRNIR</sequence>
<dbReference type="GO" id="GO:0003677">
    <property type="term" value="F:DNA binding"/>
    <property type="evidence" value="ECO:0007669"/>
    <property type="project" value="UniProtKB-KW"/>
</dbReference>
<dbReference type="AlphaFoldDB" id="A0A315FY26"/>
<name>A0A315FY26_SALET</name>